<accession>E6QIA4</accession>
<dbReference type="AlphaFoldDB" id="E6QIA4"/>
<feature type="region of interest" description="Disordered" evidence="1">
    <location>
        <begin position="129"/>
        <end position="165"/>
    </location>
</feature>
<comment type="caution">
    <text evidence="2">The sequence shown here is derived from an EMBL/GenBank/DDBJ whole genome shotgun (WGS) entry which is preliminary data.</text>
</comment>
<sequence>MVGDGEESEFEAGGDAGLVEDVGEVALDGLFAEAELAGDVAVAASLDDAADDFKFARGEAEGFALRRSGLLHEAVERADKVDDALAADPVVASDDSADGGLEVVGKSVFEDDAAGTDLERFDDLLCGDGGGEEDDLDGGAAVHDGAHGFDARQAGHHEIEKEDVG</sequence>
<name>E6QIA4_9ZZZZ</name>
<protein>
    <submittedName>
        <fullName evidence="2">Uncharacterized protein</fullName>
    </submittedName>
</protein>
<organism evidence="2">
    <name type="scientific">mine drainage metagenome</name>
    <dbReference type="NCBI Taxonomy" id="410659"/>
    <lineage>
        <taxon>unclassified sequences</taxon>
        <taxon>metagenomes</taxon>
        <taxon>ecological metagenomes</taxon>
    </lineage>
</organism>
<dbReference type="EMBL" id="CABQ01000048">
    <property type="protein sequence ID" value="CBI06969.1"/>
    <property type="molecule type" value="Genomic_DNA"/>
</dbReference>
<evidence type="ECO:0000313" key="2">
    <source>
        <dbReference type="EMBL" id="CBI06969.1"/>
    </source>
</evidence>
<feature type="compositionally biased region" description="Basic and acidic residues" evidence="1">
    <location>
        <begin position="144"/>
        <end position="165"/>
    </location>
</feature>
<proteinExistence type="predicted"/>
<evidence type="ECO:0000256" key="1">
    <source>
        <dbReference type="SAM" id="MobiDB-lite"/>
    </source>
</evidence>
<gene>
    <name evidence="2" type="ORF">CARN6_0273</name>
</gene>
<reference evidence="2" key="1">
    <citation type="submission" date="2009-10" db="EMBL/GenBank/DDBJ databases">
        <title>Diversity of trophic interactions inside an arsenic-rich microbial ecosystem.</title>
        <authorList>
            <person name="Bertin P.N."/>
            <person name="Heinrich-Salmeron A."/>
            <person name="Pelletier E."/>
            <person name="Goulhen-Chollet F."/>
            <person name="Arsene-Ploetze F."/>
            <person name="Gallien S."/>
            <person name="Calteau A."/>
            <person name="Vallenet D."/>
            <person name="Casiot C."/>
            <person name="Chane-Woon-Ming B."/>
            <person name="Giloteaux L."/>
            <person name="Barakat M."/>
            <person name="Bonnefoy V."/>
            <person name="Bruneel O."/>
            <person name="Chandler M."/>
            <person name="Cleiss J."/>
            <person name="Duran R."/>
            <person name="Elbaz-Poulichet F."/>
            <person name="Fonknechten N."/>
            <person name="Lauga B."/>
            <person name="Mornico D."/>
            <person name="Ortet P."/>
            <person name="Schaeffer C."/>
            <person name="Siguier P."/>
            <person name="Alexander Thil Smith A."/>
            <person name="Van Dorsselaer A."/>
            <person name="Weissenbach J."/>
            <person name="Medigue C."/>
            <person name="Le Paslier D."/>
        </authorList>
    </citation>
    <scope>NUCLEOTIDE SEQUENCE</scope>
</reference>